<dbReference type="Pfam" id="PF00440">
    <property type="entry name" value="TetR_N"/>
    <property type="match status" value="1"/>
</dbReference>
<dbReference type="GO" id="GO:0000976">
    <property type="term" value="F:transcription cis-regulatory region binding"/>
    <property type="evidence" value="ECO:0007669"/>
    <property type="project" value="TreeGrafter"/>
</dbReference>
<evidence type="ECO:0000313" key="7">
    <source>
        <dbReference type="Proteomes" id="UP000188836"/>
    </source>
</evidence>
<accession>A0A1W0BMP1</accession>
<organism evidence="6 7">
    <name type="scientific">Nocardia donostiensis</name>
    <dbReference type="NCBI Taxonomy" id="1538463"/>
    <lineage>
        <taxon>Bacteria</taxon>
        <taxon>Bacillati</taxon>
        <taxon>Actinomycetota</taxon>
        <taxon>Actinomycetes</taxon>
        <taxon>Mycobacteriales</taxon>
        <taxon>Nocardiaceae</taxon>
        <taxon>Nocardia</taxon>
    </lineage>
</organism>
<dbReference type="Pfam" id="PF21351">
    <property type="entry name" value="TetR_C_41"/>
    <property type="match status" value="1"/>
</dbReference>
<dbReference type="PANTHER" id="PTHR30055">
    <property type="entry name" value="HTH-TYPE TRANSCRIPTIONAL REGULATOR RUTR"/>
    <property type="match status" value="1"/>
</dbReference>
<dbReference type="AlphaFoldDB" id="A0A1W0BMP1"/>
<evidence type="ECO:0000259" key="5">
    <source>
        <dbReference type="PROSITE" id="PS50977"/>
    </source>
</evidence>
<dbReference type="GO" id="GO:0045892">
    <property type="term" value="P:negative regulation of DNA-templated transcription"/>
    <property type="evidence" value="ECO:0007669"/>
    <property type="project" value="UniProtKB-ARBA"/>
</dbReference>
<dbReference type="InterPro" id="IPR049484">
    <property type="entry name" value="Rv0078-like_C"/>
</dbReference>
<proteinExistence type="predicted"/>
<dbReference type="InterPro" id="IPR050109">
    <property type="entry name" value="HTH-type_TetR-like_transc_reg"/>
</dbReference>
<dbReference type="InterPro" id="IPR009057">
    <property type="entry name" value="Homeodomain-like_sf"/>
</dbReference>
<evidence type="ECO:0000256" key="4">
    <source>
        <dbReference type="PROSITE-ProRule" id="PRU00335"/>
    </source>
</evidence>
<feature type="DNA-binding region" description="H-T-H motif" evidence="4">
    <location>
        <begin position="36"/>
        <end position="55"/>
    </location>
</feature>
<evidence type="ECO:0000256" key="1">
    <source>
        <dbReference type="ARBA" id="ARBA00023015"/>
    </source>
</evidence>
<feature type="domain" description="HTH tetR-type" evidence="5">
    <location>
        <begin position="13"/>
        <end position="73"/>
    </location>
</feature>
<dbReference type="InterPro" id="IPR001647">
    <property type="entry name" value="HTH_TetR"/>
</dbReference>
<dbReference type="SUPFAM" id="SSF46689">
    <property type="entry name" value="Homeodomain-like"/>
    <property type="match status" value="1"/>
</dbReference>
<sequence>MDEVKPQRRDYVEQTRQSLLQAAEELFIEQGYRLTSLDAVGAAARFTKGAVYRHFKDKQTLFAAVFERVEIDTMNALLSDTEQEGEIWESGMNALARYLEVCTAERYRRIVLEEGPAVLGWPRWRELDRRFAGSYLDRLLEELMERGALPQYPVDLLSRLCCSLIGEGAFAVADSSNPAETRQQVLTILSRMIVGLR</sequence>
<keyword evidence="1" id="KW-0805">Transcription regulation</keyword>
<dbReference type="PANTHER" id="PTHR30055:SF234">
    <property type="entry name" value="HTH-TYPE TRANSCRIPTIONAL REGULATOR BETI"/>
    <property type="match status" value="1"/>
</dbReference>
<keyword evidence="2 4" id="KW-0238">DNA-binding</keyword>
<dbReference type="STRING" id="1538463.B0T36_07345"/>
<name>A0A1W0BMP1_9NOCA</name>
<dbReference type="FunFam" id="1.10.10.60:FF:000141">
    <property type="entry name" value="TetR family transcriptional regulator"/>
    <property type="match status" value="1"/>
</dbReference>
<dbReference type="RefSeq" id="WP_077114938.1">
    <property type="nucleotide sequence ID" value="NZ_LOKT01000004.1"/>
</dbReference>
<keyword evidence="7" id="KW-1185">Reference proteome</keyword>
<evidence type="ECO:0000256" key="2">
    <source>
        <dbReference type="ARBA" id="ARBA00023125"/>
    </source>
</evidence>
<dbReference type="Gene3D" id="1.10.357.10">
    <property type="entry name" value="Tetracycline Repressor, domain 2"/>
    <property type="match status" value="1"/>
</dbReference>
<protein>
    <recommendedName>
        <fullName evidence="5">HTH tetR-type domain-containing protein</fullName>
    </recommendedName>
</protein>
<dbReference type="Proteomes" id="UP000188836">
    <property type="component" value="Unassembled WGS sequence"/>
</dbReference>
<gene>
    <name evidence="6" type="ORF">B0T46_03250</name>
</gene>
<evidence type="ECO:0000313" key="6">
    <source>
        <dbReference type="EMBL" id="ONM50119.1"/>
    </source>
</evidence>
<evidence type="ECO:0000256" key="3">
    <source>
        <dbReference type="ARBA" id="ARBA00023163"/>
    </source>
</evidence>
<dbReference type="EMBL" id="MUMY01000002">
    <property type="protein sequence ID" value="ONM50119.1"/>
    <property type="molecule type" value="Genomic_DNA"/>
</dbReference>
<comment type="caution">
    <text evidence="6">The sequence shown here is derived from an EMBL/GenBank/DDBJ whole genome shotgun (WGS) entry which is preliminary data.</text>
</comment>
<dbReference type="PROSITE" id="PS50977">
    <property type="entry name" value="HTH_TETR_2"/>
    <property type="match status" value="1"/>
</dbReference>
<dbReference type="GO" id="GO:0003700">
    <property type="term" value="F:DNA-binding transcription factor activity"/>
    <property type="evidence" value="ECO:0007669"/>
    <property type="project" value="TreeGrafter"/>
</dbReference>
<keyword evidence="3" id="KW-0804">Transcription</keyword>
<dbReference type="PRINTS" id="PR00455">
    <property type="entry name" value="HTHTETR"/>
</dbReference>
<reference evidence="6 7" key="1">
    <citation type="journal article" date="2016" name="Antonie Van Leeuwenhoek">
        <title>Nocardia donostiensis sp. nov., isolated from human respiratory specimens.</title>
        <authorList>
            <person name="Ercibengoa M."/>
            <person name="Bell M."/>
            <person name="Marimon J.M."/>
            <person name="Humrighouse B."/>
            <person name="Klenk H.P."/>
            <person name="Potter G."/>
            <person name="Perez-Trallero E."/>
        </authorList>
    </citation>
    <scope>NUCLEOTIDE SEQUENCE [LARGE SCALE GENOMIC DNA]</scope>
    <source>
        <strain evidence="6 7">X1655</strain>
    </source>
</reference>